<dbReference type="Proteomes" id="UP000034392">
    <property type="component" value="Chromosome"/>
</dbReference>
<dbReference type="AlphaFoldDB" id="A0A0F7KUL7"/>
<dbReference type="RefSeq" id="WP_046905241.1">
    <property type="nucleotide sequence ID" value="NZ_CP011452.2"/>
</dbReference>
<dbReference type="PANTHER" id="PTHR42776">
    <property type="entry name" value="SERINE PEPTIDASE S9 FAMILY MEMBER"/>
    <property type="match status" value="1"/>
</dbReference>
<dbReference type="InterPro" id="IPR029058">
    <property type="entry name" value="AB_hydrolase_fold"/>
</dbReference>
<dbReference type="GO" id="GO:0004252">
    <property type="term" value="F:serine-type endopeptidase activity"/>
    <property type="evidence" value="ECO:0007669"/>
    <property type="project" value="TreeGrafter"/>
</dbReference>
<accession>A0A0F7KUL7</accession>
<keyword evidence="1" id="KW-0378">Hydrolase</keyword>
<keyword evidence="2" id="KW-1185">Reference proteome</keyword>
<dbReference type="PATRIC" id="fig|1267766.3.peg.3059"/>
<dbReference type="Gene3D" id="3.40.50.1820">
    <property type="entry name" value="alpha/beta hydrolase"/>
    <property type="match status" value="1"/>
</dbReference>
<dbReference type="SUPFAM" id="SSF82171">
    <property type="entry name" value="DPP6 N-terminal domain-like"/>
    <property type="match status" value="1"/>
</dbReference>
<dbReference type="InterPro" id="IPR001375">
    <property type="entry name" value="Peptidase_S9_cat"/>
</dbReference>
<dbReference type="OrthoDB" id="1094230at2"/>
<sequence length="676" mass="73514">MAALGKALIILALAAPTPLLARTMTPEDVVRLQAVGAIEISRDGSHIAYTRSHRPDVTKGEKDGGSRQQLYLASGPDNARAWLPEDMSVSGVGFSPDSSMVSFLWKKDDEKRAVWGIPVDGGAWRKLAEVGDADIRSYAWAPDGSTIYLLAGAAPDETRDKEKKAGFDSIVYEEEFRFNRLFAARIGAEVDADPAEITVPGHVSAMKVSPDGNWAMIETAPTPLVDDSYTSKRVAILDLASGEVLRTVETPGKIGDVEISPDGSKLSMIAAVDRNDPAPTTLYFVDVATGEYRALNEGEPEAAVDTEWMADGRLAAVIHVGAQSVLRFYNDSGNMIENVDPGDLILSSLEQGGNRLIVRADAPTHPGELFLYAGYGEFDRWTNSNPWLADIEFGTQRTMIYTARDGQAVEGILIEPVGTPPLEGSPTIMMVHGGPEAHYSNGWLTAYSMPGQVAAGQGYAVFHPNYRGSTAYGTAFSKQHQGNYTDPEFTDIVDGKNALVDMLITDPARVGITGGSYGGYATGWSATALTEEYAAGVMFVGISDQISKFGKTDIPEEMYLVHSTKWPWEDWMGMLEVSPIYHAGKADTPLLIMHGTDDPRVPPDQSYELYRFIKLQTDTPVRLVLYPGEGHGNSGTAARYDYNVRMMRWFDTYLKTGNRDAEMPPPRPALESGGED</sequence>
<evidence type="ECO:0000313" key="2">
    <source>
        <dbReference type="Proteomes" id="UP000034392"/>
    </source>
</evidence>
<protein>
    <submittedName>
        <fullName evidence="1">Prolyl tripeptidyl peptidase</fullName>
        <ecNumber evidence="1">3.4.14.12</ecNumber>
    </submittedName>
</protein>
<dbReference type="SUPFAM" id="SSF53474">
    <property type="entry name" value="alpha/beta-Hydrolases"/>
    <property type="match status" value="1"/>
</dbReference>
<name>A0A0F7KUL7_9SPHN</name>
<dbReference type="STRING" id="1267766.WYH_03023"/>
<dbReference type="KEGG" id="aay:WYH_03023"/>
<organism evidence="1 2">
    <name type="scientific">Croceibacterium atlanticum</name>
    <dbReference type="NCBI Taxonomy" id="1267766"/>
    <lineage>
        <taxon>Bacteria</taxon>
        <taxon>Pseudomonadati</taxon>
        <taxon>Pseudomonadota</taxon>
        <taxon>Alphaproteobacteria</taxon>
        <taxon>Sphingomonadales</taxon>
        <taxon>Erythrobacteraceae</taxon>
        <taxon>Croceibacterium</taxon>
    </lineage>
</organism>
<proteinExistence type="predicted"/>
<gene>
    <name evidence="1" type="primary">ptpA_3</name>
    <name evidence="1" type="ORF">WYH_03023</name>
</gene>
<dbReference type="InterPro" id="IPR015943">
    <property type="entry name" value="WD40/YVTN_repeat-like_dom_sf"/>
</dbReference>
<reference evidence="1" key="1">
    <citation type="submission" date="2015-05" db="EMBL/GenBank/DDBJ databases">
        <title>The complete genome of Altererythrobacter atlanticus strain 26DY36.</title>
        <authorList>
            <person name="Wu Y.-H."/>
            <person name="Cheng H."/>
            <person name="Wu X.-W."/>
        </authorList>
    </citation>
    <scope>NUCLEOTIDE SEQUENCE [LARGE SCALE GENOMIC DNA]</scope>
    <source>
        <strain evidence="1">26DY36</strain>
    </source>
</reference>
<dbReference type="PANTHER" id="PTHR42776:SF27">
    <property type="entry name" value="DIPEPTIDYL PEPTIDASE FAMILY MEMBER 6"/>
    <property type="match status" value="1"/>
</dbReference>
<dbReference type="EC" id="3.4.14.12" evidence="1"/>
<dbReference type="Gene3D" id="2.130.10.10">
    <property type="entry name" value="YVTN repeat-like/Quinoprotein amine dehydrogenase"/>
    <property type="match status" value="1"/>
</dbReference>
<dbReference type="Gene3D" id="2.120.10.30">
    <property type="entry name" value="TolB, C-terminal domain"/>
    <property type="match status" value="1"/>
</dbReference>
<dbReference type="Pfam" id="PF00326">
    <property type="entry name" value="Peptidase_S9"/>
    <property type="match status" value="1"/>
</dbReference>
<dbReference type="EMBL" id="CP011452">
    <property type="protein sequence ID" value="AKH44043.1"/>
    <property type="molecule type" value="Genomic_DNA"/>
</dbReference>
<dbReference type="InterPro" id="IPR011042">
    <property type="entry name" value="6-blade_b-propeller_TolB-like"/>
</dbReference>
<dbReference type="GO" id="GO:0006508">
    <property type="term" value="P:proteolysis"/>
    <property type="evidence" value="ECO:0007669"/>
    <property type="project" value="InterPro"/>
</dbReference>
<evidence type="ECO:0000313" key="1">
    <source>
        <dbReference type="EMBL" id="AKH44043.1"/>
    </source>
</evidence>